<feature type="chain" id="PRO_5044890830" evidence="1">
    <location>
        <begin position="28"/>
        <end position="134"/>
    </location>
</feature>
<dbReference type="Proteomes" id="UP001608902">
    <property type="component" value="Unassembled WGS sequence"/>
</dbReference>
<keyword evidence="1" id="KW-0732">Signal</keyword>
<dbReference type="AlphaFoldDB" id="A0ABD6EVK3"/>
<feature type="signal peptide" evidence="1">
    <location>
        <begin position="1"/>
        <end position="27"/>
    </location>
</feature>
<organism evidence="2 3">
    <name type="scientific">Gnathostoma spinigerum</name>
    <dbReference type="NCBI Taxonomy" id="75299"/>
    <lineage>
        <taxon>Eukaryota</taxon>
        <taxon>Metazoa</taxon>
        <taxon>Ecdysozoa</taxon>
        <taxon>Nematoda</taxon>
        <taxon>Chromadorea</taxon>
        <taxon>Rhabditida</taxon>
        <taxon>Spirurina</taxon>
        <taxon>Gnathostomatomorpha</taxon>
        <taxon>Gnathostomatoidea</taxon>
        <taxon>Gnathostomatidae</taxon>
        <taxon>Gnathostoma</taxon>
    </lineage>
</organism>
<evidence type="ECO:0000313" key="3">
    <source>
        <dbReference type="Proteomes" id="UP001608902"/>
    </source>
</evidence>
<evidence type="ECO:0000313" key="2">
    <source>
        <dbReference type="EMBL" id="MFH4983142.1"/>
    </source>
</evidence>
<reference evidence="2 3" key="1">
    <citation type="submission" date="2024-08" db="EMBL/GenBank/DDBJ databases">
        <title>Gnathostoma spinigerum genome.</title>
        <authorList>
            <person name="Gonzalez-Bertolin B."/>
            <person name="Monzon S."/>
            <person name="Zaballos A."/>
            <person name="Jimenez P."/>
            <person name="Dekumyoy P."/>
            <person name="Varona S."/>
            <person name="Cuesta I."/>
            <person name="Sumanam S."/>
            <person name="Adisakwattana P."/>
            <person name="Gasser R.B."/>
            <person name="Hernandez-Gonzalez A."/>
            <person name="Young N.D."/>
            <person name="Perteguer M.J."/>
        </authorList>
    </citation>
    <scope>NUCLEOTIDE SEQUENCE [LARGE SCALE GENOMIC DNA]</scope>
    <source>
        <strain evidence="2">AL3</strain>
        <tissue evidence="2">Liver</tissue>
    </source>
</reference>
<name>A0ABD6EVK3_9BILA</name>
<comment type="caution">
    <text evidence="2">The sequence shown here is derived from an EMBL/GenBank/DDBJ whole genome shotgun (WGS) entry which is preliminary data.</text>
</comment>
<sequence length="134" mass="15438">MPLFSFRGNSDSQRVILLFLITTAVQSYPSSVVSNYEMENFENDAAHHESHDILIYDSETPNQMRKFSKNNVDDQPPDAHLTLFIDMRSETQQRKAMIVERVRNLVLEEFSYAGLQAIESAGNKENIPYASWFC</sequence>
<protein>
    <submittedName>
        <fullName evidence="2">Uncharacterized protein</fullName>
    </submittedName>
</protein>
<dbReference type="EMBL" id="JBGFUD010011211">
    <property type="protein sequence ID" value="MFH4983142.1"/>
    <property type="molecule type" value="Genomic_DNA"/>
</dbReference>
<keyword evidence="3" id="KW-1185">Reference proteome</keyword>
<proteinExistence type="predicted"/>
<evidence type="ECO:0000256" key="1">
    <source>
        <dbReference type="SAM" id="SignalP"/>
    </source>
</evidence>
<accession>A0ABD6EVK3</accession>
<gene>
    <name evidence="2" type="ORF">AB6A40_009851</name>
</gene>